<evidence type="ECO:0000313" key="2">
    <source>
        <dbReference type="EMBL" id="CAH9114502.1"/>
    </source>
</evidence>
<feature type="region of interest" description="Disordered" evidence="1">
    <location>
        <begin position="31"/>
        <end position="58"/>
    </location>
</feature>
<proteinExistence type="predicted"/>
<organism evidence="2 3">
    <name type="scientific">Cuscuta europaea</name>
    <name type="common">European dodder</name>
    <dbReference type="NCBI Taxonomy" id="41803"/>
    <lineage>
        <taxon>Eukaryota</taxon>
        <taxon>Viridiplantae</taxon>
        <taxon>Streptophyta</taxon>
        <taxon>Embryophyta</taxon>
        <taxon>Tracheophyta</taxon>
        <taxon>Spermatophyta</taxon>
        <taxon>Magnoliopsida</taxon>
        <taxon>eudicotyledons</taxon>
        <taxon>Gunneridae</taxon>
        <taxon>Pentapetalae</taxon>
        <taxon>asterids</taxon>
        <taxon>lamiids</taxon>
        <taxon>Solanales</taxon>
        <taxon>Convolvulaceae</taxon>
        <taxon>Cuscuteae</taxon>
        <taxon>Cuscuta</taxon>
        <taxon>Cuscuta subgen. Cuscuta</taxon>
    </lineage>
</organism>
<dbReference type="Proteomes" id="UP001152484">
    <property type="component" value="Unassembled WGS sequence"/>
</dbReference>
<gene>
    <name evidence="2" type="ORF">CEURO_LOCUS20397</name>
</gene>
<accession>A0A9P0ZTH4</accession>
<protein>
    <submittedName>
        <fullName evidence="2">Uncharacterized protein</fullName>
    </submittedName>
</protein>
<name>A0A9P0ZTH4_CUSEU</name>
<dbReference type="EMBL" id="CAMAPE010000065">
    <property type="protein sequence ID" value="CAH9114502.1"/>
    <property type="molecule type" value="Genomic_DNA"/>
</dbReference>
<reference evidence="2" key="1">
    <citation type="submission" date="2022-07" db="EMBL/GenBank/DDBJ databases">
        <authorList>
            <person name="Macas J."/>
            <person name="Novak P."/>
            <person name="Neumann P."/>
        </authorList>
    </citation>
    <scope>NUCLEOTIDE SEQUENCE</scope>
</reference>
<comment type="caution">
    <text evidence="2">The sequence shown here is derived from an EMBL/GenBank/DDBJ whole genome shotgun (WGS) entry which is preliminary data.</text>
</comment>
<dbReference type="AlphaFoldDB" id="A0A9P0ZTH4"/>
<sequence>MEDDDKYPRPSKSPSKEHPFFKLLKCVKYGKRRPKKGERARSPGYTTQDEEDDQDDQTVRSVKDFDEIYSDEAIIDMDPALDFSSPTIKVKHVEEVEKEATIIKLGHNLNLVEKHDPGVSFTKECLESLPDVTQVDQGYAFGPSFMRGVYRHYLNRFFEGGCPRGNSCKVKDPRKVKLDRTRVVHDIRDAYLDDVIAKVEIFEDQPPNIHLRHLDEVNEMMVRLDNYLSVQNQASSTKAINFTQECLRSLQGTIPTDEGYVFTAFGRGKECKERMEEAYHQIFLMTLVEKWSIVTLN</sequence>
<evidence type="ECO:0000256" key="1">
    <source>
        <dbReference type="SAM" id="MobiDB-lite"/>
    </source>
</evidence>
<keyword evidence="3" id="KW-1185">Reference proteome</keyword>
<evidence type="ECO:0000313" key="3">
    <source>
        <dbReference type="Proteomes" id="UP001152484"/>
    </source>
</evidence>